<name>A0ABW4EQ49_9PSEU</name>
<dbReference type="EMBL" id="JBHUCO010000001">
    <property type="protein sequence ID" value="MFD1516080.1"/>
    <property type="molecule type" value="Genomic_DNA"/>
</dbReference>
<protein>
    <submittedName>
        <fullName evidence="1">Leader peptide</fullName>
    </submittedName>
</protein>
<dbReference type="RefSeq" id="WP_379658876.1">
    <property type="nucleotide sequence ID" value="NZ_BAAAUS010000027.1"/>
</dbReference>
<gene>
    <name evidence="1" type="ORF">ACFSJD_01190</name>
</gene>
<dbReference type="InterPro" id="IPR049979">
    <property type="entry name" value="Cys_resp_CS_actino"/>
</dbReference>
<evidence type="ECO:0000313" key="1">
    <source>
        <dbReference type="EMBL" id="MFD1516080.1"/>
    </source>
</evidence>
<comment type="caution">
    <text evidence="1">The sequence shown here is derived from an EMBL/GenBank/DDBJ whole genome shotgun (WGS) entry which is preliminary data.</text>
</comment>
<organism evidence="1 2">
    <name type="scientific">Pseudonocardia yunnanensis</name>
    <dbReference type="NCBI Taxonomy" id="58107"/>
    <lineage>
        <taxon>Bacteria</taxon>
        <taxon>Bacillati</taxon>
        <taxon>Actinomycetota</taxon>
        <taxon>Actinomycetes</taxon>
        <taxon>Pseudonocardiales</taxon>
        <taxon>Pseudonocardiaceae</taxon>
        <taxon>Pseudonocardia</taxon>
    </lineage>
</organism>
<evidence type="ECO:0000313" key="2">
    <source>
        <dbReference type="Proteomes" id="UP001597114"/>
    </source>
</evidence>
<sequence length="51" mass="5758">MGRHGSRAELAHHIWLRELRARARVVSVNGVLLTQRRHVDLCRLASCVCPG</sequence>
<dbReference type="NCBIfam" id="NF042934">
    <property type="entry name" value="cis_reg_atten"/>
    <property type="match status" value="1"/>
</dbReference>
<accession>A0ABW4EQ49</accession>
<keyword evidence="2" id="KW-1185">Reference proteome</keyword>
<reference evidence="2" key="1">
    <citation type="journal article" date="2019" name="Int. J. Syst. Evol. Microbiol.">
        <title>The Global Catalogue of Microorganisms (GCM) 10K type strain sequencing project: providing services to taxonomists for standard genome sequencing and annotation.</title>
        <authorList>
            <consortium name="The Broad Institute Genomics Platform"/>
            <consortium name="The Broad Institute Genome Sequencing Center for Infectious Disease"/>
            <person name="Wu L."/>
            <person name="Ma J."/>
        </authorList>
    </citation>
    <scope>NUCLEOTIDE SEQUENCE [LARGE SCALE GENOMIC DNA]</scope>
    <source>
        <strain evidence="2">CCM 7043</strain>
    </source>
</reference>
<dbReference type="Proteomes" id="UP001597114">
    <property type="component" value="Unassembled WGS sequence"/>
</dbReference>
<proteinExistence type="predicted"/>